<feature type="compositionally biased region" description="Basic residues" evidence="7">
    <location>
        <begin position="285"/>
        <end position="297"/>
    </location>
</feature>
<keyword evidence="3 6" id="KW-0698">rRNA processing</keyword>
<dbReference type="RefSeq" id="XP_066634917.1">
    <property type="nucleotide sequence ID" value="XM_066774798.1"/>
</dbReference>
<evidence type="ECO:0000313" key="9">
    <source>
        <dbReference type="Proteomes" id="UP001430584"/>
    </source>
</evidence>
<feature type="compositionally biased region" description="Acidic residues" evidence="7">
    <location>
        <begin position="174"/>
        <end position="190"/>
    </location>
</feature>
<evidence type="ECO:0000256" key="5">
    <source>
        <dbReference type="ARBA" id="ARBA00023242"/>
    </source>
</evidence>
<comment type="caution">
    <text evidence="8">The sequence shown here is derived from an EMBL/GenBank/DDBJ whole genome shotgun (WGS) entry which is preliminary data.</text>
</comment>
<keyword evidence="4 6" id="KW-0694">RNA-binding</keyword>
<proteinExistence type="inferred from homology"/>
<evidence type="ECO:0000256" key="3">
    <source>
        <dbReference type="ARBA" id="ARBA00022552"/>
    </source>
</evidence>
<feature type="compositionally biased region" description="Basic residues" evidence="7">
    <location>
        <begin position="216"/>
        <end position="226"/>
    </location>
</feature>
<sequence length="297" mass="32851">MDTPNLLPQVEALADNIDDLEDALGPLLQSALSTHASKLPLLDKAKLYTLVTYAIESMLFSVPTAYLNLNGVKAKEHAVFTELTRVRQYFQKIKQVEEAPIKPNQSLDKAAANRFIKAGLAGNDQYDKERALRQAKERAIAQFKLEQLSNKKRKADDAVEEDEASSSESSSSESESESEQEQEQEPEPEEPQPRKSKRAKATDMWEAGGSEDKTGKKQKGKKNGKKGKAEEQAGEQEDDAGENDDAENTSRTRKQKSSHVPLGHKGAFQALLKGPLPKRDEPQAPKKKGKGKRKSRG</sequence>
<comment type="similarity">
    <text evidence="2 6">Belongs to the C1D family.</text>
</comment>
<dbReference type="Proteomes" id="UP001430584">
    <property type="component" value="Unassembled WGS sequence"/>
</dbReference>
<dbReference type="InterPro" id="IPR011082">
    <property type="entry name" value="Exosome-assoc_fac/DNA_repair"/>
</dbReference>
<dbReference type="InterPro" id="IPR007146">
    <property type="entry name" value="Sas10/Utp3/C1D"/>
</dbReference>
<feature type="compositionally biased region" description="Acidic residues" evidence="7">
    <location>
        <begin position="232"/>
        <end position="247"/>
    </location>
</feature>
<keyword evidence="9" id="KW-1185">Reference proteome</keyword>
<evidence type="ECO:0000256" key="1">
    <source>
        <dbReference type="ARBA" id="ARBA00004123"/>
    </source>
</evidence>
<gene>
    <name evidence="8" type="ORF">SLS55_003321</name>
</gene>
<accession>A0ABR3CMN3</accession>
<dbReference type="EMBL" id="JAJVCZ030000003">
    <property type="protein sequence ID" value="KAL0261888.1"/>
    <property type="molecule type" value="Genomic_DNA"/>
</dbReference>
<dbReference type="GeneID" id="92007406"/>
<name>A0ABR3CMN3_9PEZI</name>
<evidence type="ECO:0000313" key="8">
    <source>
        <dbReference type="EMBL" id="KAL0261888.1"/>
    </source>
</evidence>
<protein>
    <recommendedName>
        <fullName evidence="6">Exosome complex protein</fullName>
    </recommendedName>
</protein>
<evidence type="ECO:0000256" key="7">
    <source>
        <dbReference type="SAM" id="MobiDB-lite"/>
    </source>
</evidence>
<dbReference type="Pfam" id="PF04000">
    <property type="entry name" value="Sas10_Utp3"/>
    <property type="match status" value="1"/>
</dbReference>
<evidence type="ECO:0000256" key="4">
    <source>
        <dbReference type="ARBA" id="ARBA00022884"/>
    </source>
</evidence>
<feature type="region of interest" description="Disordered" evidence="7">
    <location>
        <begin position="149"/>
        <end position="297"/>
    </location>
</feature>
<comment type="subcellular location">
    <subcellularLocation>
        <location evidence="1 6">Nucleus</location>
    </subcellularLocation>
</comment>
<reference evidence="8 9" key="1">
    <citation type="submission" date="2024-02" db="EMBL/GenBank/DDBJ databases">
        <title>De novo assembly and annotation of 12 fungi associated with fruit tree decline syndrome in Ontario, Canada.</title>
        <authorList>
            <person name="Sulman M."/>
            <person name="Ellouze W."/>
            <person name="Ilyukhin E."/>
        </authorList>
    </citation>
    <scope>NUCLEOTIDE SEQUENCE [LARGE SCALE GENOMIC DNA]</scope>
    <source>
        <strain evidence="8 9">FDS-637</strain>
    </source>
</reference>
<evidence type="ECO:0000256" key="6">
    <source>
        <dbReference type="RuleBase" id="RU368003"/>
    </source>
</evidence>
<evidence type="ECO:0000256" key="2">
    <source>
        <dbReference type="ARBA" id="ARBA00009154"/>
    </source>
</evidence>
<dbReference type="PANTHER" id="PTHR15341:SF3">
    <property type="entry name" value="NUCLEAR NUCLEIC ACID-BINDING PROTEIN C1D"/>
    <property type="match status" value="1"/>
</dbReference>
<comment type="function">
    <text evidence="6">Required for exosome-dependent processing of pre-rRNA and small nucleolar RNA (snRNA) precursors. Involved in processing of 35S pre-rRNA at the A0, A1 and A2 sites.</text>
</comment>
<dbReference type="PANTHER" id="PTHR15341">
    <property type="entry name" value="SUN-COR STEROID HORMONE RECEPTOR CO-REPRESSOR"/>
    <property type="match status" value="1"/>
</dbReference>
<organism evidence="8 9">
    <name type="scientific">Diplodia seriata</name>
    <dbReference type="NCBI Taxonomy" id="420778"/>
    <lineage>
        <taxon>Eukaryota</taxon>
        <taxon>Fungi</taxon>
        <taxon>Dikarya</taxon>
        <taxon>Ascomycota</taxon>
        <taxon>Pezizomycotina</taxon>
        <taxon>Dothideomycetes</taxon>
        <taxon>Dothideomycetes incertae sedis</taxon>
        <taxon>Botryosphaeriales</taxon>
        <taxon>Botryosphaeriaceae</taxon>
        <taxon>Diplodia</taxon>
    </lineage>
</organism>
<keyword evidence="5 6" id="KW-0539">Nucleus</keyword>